<proteinExistence type="predicted"/>
<dbReference type="Proteomes" id="UP000095558">
    <property type="component" value="Unassembled WGS sequence"/>
</dbReference>
<organism evidence="2 3">
    <name type="scientific">Clostridium disporicum</name>
    <dbReference type="NCBI Taxonomy" id="84024"/>
    <lineage>
        <taxon>Bacteria</taxon>
        <taxon>Bacillati</taxon>
        <taxon>Bacillota</taxon>
        <taxon>Clostridia</taxon>
        <taxon>Eubacteriales</taxon>
        <taxon>Clostridiaceae</taxon>
        <taxon>Clostridium</taxon>
    </lineage>
</organism>
<dbReference type="Pfam" id="PF05119">
    <property type="entry name" value="Terminase_4"/>
    <property type="match status" value="1"/>
</dbReference>
<evidence type="ECO:0000313" key="3">
    <source>
        <dbReference type="Proteomes" id="UP000095558"/>
    </source>
</evidence>
<dbReference type="EMBL" id="CYZV01000037">
    <property type="protein sequence ID" value="CUO64839.1"/>
    <property type="molecule type" value="Genomic_DNA"/>
</dbReference>
<dbReference type="NCBIfam" id="TIGR01558">
    <property type="entry name" value="sm_term_P27"/>
    <property type="match status" value="1"/>
</dbReference>
<dbReference type="RefSeq" id="WP_055277620.1">
    <property type="nucleotide sequence ID" value="NZ_CYZV01000037.1"/>
</dbReference>
<evidence type="ECO:0000256" key="1">
    <source>
        <dbReference type="SAM" id="MobiDB-lite"/>
    </source>
</evidence>
<protein>
    <submittedName>
        <fullName evidence="2">p27 family phage terminase small subunit</fullName>
    </submittedName>
</protein>
<feature type="compositionally biased region" description="Basic and acidic residues" evidence="1">
    <location>
        <begin position="14"/>
        <end position="25"/>
    </location>
</feature>
<dbReference type="OrthoDB" id="1910715at2"/>
<gene>
    <name evidence="2" type="ORF">ERS852470_02946</name>
</gene>
<dbReference type="AlphaFoldDB" id="A0A174GVF6"/>
<name>A0A174GVF6_9CLOT</name>
<feature type="region of interest" description="Disordered" evidence="1">
    <location>
        <begin position="1"/>
        <end position="25"/>
    </location>
</feature>
<evidence type="ECO:0000313" key="2">
    <source>
        <dbReference type="EMBL" id="CUO64839.1"/>
    </source>
</evidence>
<reference evidence="2 3" key="1">
    <citation type="submission" date="2015-09" db="EMBL/GenBank/DDBJ databases">
        <authorList>
            <consortium name="Pathogen Informatics"/>
        </authorList>
    </citation>
    <scope>NUCLEOTIDE SEQUENCE [LARGE SCALE GENOMIC DNA]</scope>
    <source>
        <strain evidence="2 3">2789STDY5834855</strain>
    </source>
</reference>
<sequence length="160" mass="18104">MRAPKPVSLISKNLTKEEKSIRSENEKRLKGNAKKVYKVPKNLPLPVAKIYKELVNQLKEADILSDLDIELLITTANAIHRMNEARKHIEEFGAVITTYNENGDIEAMKKNPSIQIEKDYQAIFHTGCLQLGLSPSSRAKLSIMKIEKQEGESKEDKLFG</sequence>
<dbReference type="InterPro" id="IPR006448">
    <property type="entry name" value="Phage_term_ssu_P27"/>
</dbReference>
<accession>A0A174GVF6</accession>